<proteinExistence type="predicted"/>
<keyword evidence="1" id="KW-1133">Transmembrane helix</keyword>
<dbReference type="RefSeq" id="WP_135979033.1">
    <property type="nucleotide sequence ID" value="NZ_BQKC01000001.1"/>
</dbReference>
<sequence>MTERTARCLSEGLFWLLALTGLGECVQGNVAIAQGHGELSPGETVLMGLLMLVMAELLHIRGKVGGAAGR</sequence>
<evidence type="ECO:0000313" key="3">
    <source>
        <dbReference type="Proteomes" id="UP001055025"/>
    </source>
</evidence>
<keyword evidence="1" id="KW-0472">Membrane</keyword>
<dbReference type="Proteomes" id="UP001055025">
    <property type="component" value="Unassembled WGS sequence"/>
</dbReference>
<accession>A0AAV5B5K8</accession>
<dbReference type="AlphaFoldDB" id="A0AAV5B5K8"/>
<evidence type="ECO:0000256" key="1">
    <source>
        <dbReference type="SAM" id="Phobius"/>
    </source>
</evidence>
<evidence type="ECO:0000313" key="2">
    <source>
        <dbReference type="EMBL" id="GJM55638.1"/>
    </source>
</evidence>
<comment type="caution">
    <text evidence="2">The sequence shown here is derived from an EMBL/GenBank/DDBJ whole genome shotgun (WGS) entry which is preliminary data.</text>
</comment>
<gene>
    <name evidence="2" type="ORF">ATOP_12930</name>
</gene>
<keyword evidence="1" id="KW-0812">Transmembrane</keyword>
<keyword evidence="3" id="KW-1185">Reference proteome</keyword>
<feature type="transmembrane region" description="Helical" evidence="1">
    <location>
        <begin position="44"/>
        <end position="60"/>
    </location>
</feature>
<protein>
    <submittedName>
        <fullName evidence="2">Uncharacterized protein</fullName>
    </submittedName>
</protein>
<dbReference type="EMBL" id="BQKC01000001">
    <property type="protein sequence ID" value="GJM55638.1"/>
    <property type="molecule type" value="Genomic_DNA"/>
</dbReference>
<reference evidence="2" key="1">
    <citation type="journal article" date="2022" name="Int. J. Syst. Evol. Microbiol.">
        <title>Granulimonas faecalis gen. nov., sp. nov., and Leptogranulimonas caecicola gen. nov., sp. nov., novel lactate-producing Atopobiaceae bacteria isolated from mouse intestines, and an emended description of the family Atopobiaceae.</title>
        <authorList>
            <person name="Morinaga K."/>
            <person name="Kusada H."/>
            <person name="Sakamoto S."/>
            <person name="Murakami T."/>
            <person name="Toyoda A."/>
            <person name="Mori H."/>
            <person name="Meng X.Y."/>
            <person name="Takashino M."/>
            <person name="Murotomi K."/>
            <person name="Tamaki H."/>
        </authorList>
    </citation>
    <scope>NUCLEOTIDE SEQUENCE</scope>
    <source>
        <strain evidence="2">OPF53</strain>
    </source>
</reference>
<name>A0AAV5B5K8_9ACTN</name>
<organism evidence="2 3">
    <name type="scientific">Granulimonas faecalis</name>
    <dbReference type="NCBI Taxonomy" id="2894155"/>
    <lineage>
        <taxon>Bacteria</taxon>
        <taxon>Bacillati</taxon>
        <taxon>Actinomycetota</taxon>
        <taxon>Coriobacteriia</taxon>
        <taxon>Coriobacteriales</taxon>
        <taxon>Kribbibacteriaceae</taxon>
        <taxon>Granulimonas</taxon>
    </lineage>
</organism>